<reference evidence="2 3" key="1">
    <citation type="submission" date="2015-12" db="EMBL/GenBank/DDBJ databases">
        <title>Haloferax profundi sp. nov. isolated from the Discovery deep brine-seawater interface in the Red Sea.</title>
        <authorList>
            <person name="Zhang G."/>
            <person name="Stingl U."/>
            <person name="Rashid M."/>
        </authorList>
    </citation>
    <scope>NUCLEOTIDE SEQUENCE [LARGE SCALE GENOMIC DNA]</scope>
    <source>
        <strain evidence="2 3">SB29</strain>
    </source>
</reference>
<feature type="transmembrane region" description="Helical" evidence="1">
    <location>
        <begin position="57"/>
        <end position="78"/>
    </location>
</feature>
<feature type="transmembrane region" description="Helical" evidence="1">
    <location>
        <begin position="26"/>
        <end position="51"/>
    </location>
</feature>
<dbReference type="GO" id="GO:0140359">
    <property type="term" value="F:ABC-type transporter activity"/>
    <property type="evidence" value="ECO:0007669"/>
    <property type="project" value="InterPro"/>
</dbReference>
<organism evidence="2 3">
    <name type="scientific">Haloferax profundi</name>
    <dbReference type="NCBI Taxonomy" id="1544718"/>
    <lineage>
        <taxon>Archaea</taxon>
        <taxon>Methanobacteriati</taxon>
        <taxon>Methanobacteriota</taxon>
        <taxon>Stenosarchaea group</taxon>
        <taxon>Halobacteria</taxon>
        <taxon>Halobacteriales</taxon>
        <taxon>Haloferacaceae</taxon>
        <taxon>Haloferax</taxon>
    </lineage>
</organism>
<keyword evidence="1" id="KW-1133">Transmembrane helix</keyword>
<keyword evidence="1" id="KW-0472">Membrane</keyword>
<keyword evidence="1" id="KW-0812">Transmembrane</keyword>
<sequence length="272" mass="27370">MSLDRRHVEAIARREVVTVARTRASWLLTAGIAVVVSGLAVLGGGGASGYLPVVVDLSMPAEILVPLLAFAFGYRVFLDDRRSGELAVHAIMPPSRASVVTGVFLGRAVVLAVALALGFLPGFVAGALAGDAGAALYATQRGADSPLLYLRFVSLATLYGLSSLALALAVSAAVRSTRAALAGVFGLGLILLVGLDLGLFGAIVSGLVGTESLPVALALSPNAAFRGLVLTTVVEVATVSSGGLGVVIANVASLVAWTGVGLVGAVVTVWDE</sequence>
<evidence type="ECO:0000256" key="1">
    <source>
        <dbReference type="SAM" id="Phobius"/>
    </source>
</evidence>
<evidence type="ECO:0008006" key="4">
    <source>
        <dbReference type="Google" id="ProtNLM"/>
    </source>
</evidence>
<proteinExistence type="predicted"/>
<feature type="transmembrane region" description="Helical" evidence="1">
    <location>
        <begin position="247"/>
        <end position="270"/>
    </location>
</feature>
<feature type="transmembrane region" description="Helical" evidence="1">
    <location>
        <begin position="148"/>
        <end position="174"/>
    </location>
</feature>
<feature type="transmembrane region" description="Helical" evidence="1">
    <location>
        <begin position="99"/>
        <end position="128"/>
    </location>
</feature>
<name>A0A0W1SLH7_9EURY</name>
<comment type="caution">
    <text evidence="2">The sequence shown here is derived from an EMBL/GenBank/DDBJ whole genome shotgun (WGS) entry which is preliminary data.</text>
</comment>
<protein>
    <recommendedName>
        <fullName evidence="4">Copper ABC transporter permease</fullName>
    </recommendedName>
</protein>
<dbReference type="GO" id="GO:0005886">
    <property type="term" value="C:plasma membrane"/>
    <property type="evidence" value="ECO:0007669"/>
    <property type="project" value="UniProtKB-SubCell"/>
</dbReference>
<evidence type="ECO:0000313" key="2">
    <source>
        <dbReference type="EMBL" id="KTG26999.1"/>
    </source>
</evidence>
<dbReference type="AlphaFoldDB" id="A0A0W1SLH7"/>
<dbReference type="Pfam" id="PF12679">
    <property type="entry name" value="ABC2_membrane_2"/>
    <property type="match status" value="1"/>
</dbReference>
<dbReference type="Proteomes" id="UP000053157">
    <property type="component" value="Unassembled WGS sequence"/>
</dbReference>
<evidence type="ECO:0000313" key="3">
    <source>
        <dbReference type="Proteomes" id="UP000053157"/>
    </source>
</evidence>
<dbReference type="EMBL" id="LOPV01000201">
    <property type="protein sequence ID" value="KTG26999.1"/>
    <property type="molecule type" value="Genomic_DNA"/>
</dbReference>
<keyword evidence="3" id="KW-1185">Reference proteome</keyword>
<feature type="transmembrane region" description="Helical" evidence="1">
    <location>
        <begin position="223"/>
        <end position="240"/>
    </location>
</feature>
<dbReference type="OrthoDB" id="313530at2157"/>
<dbReference type="RefSeq" id="WP_058572344.1">
    <property type="nucleotide sequence ID" value="NZ_LOPV01000201.1"/>
</dbReference>
<feature type="transmembrane region" description="Helical" evidence="1">
    <location>
        <begin position="181"/>
        <end position="203"/>
    </location>
</feature>
<gene>
    <name evidence="2" type="ORF">AUR66_15225</name>
</gene>
<accession>A0A0W1SLH7</accession>